<dbReference type="InterPro" id="IPR019174">
    <property type="entry name" value="NADH_DH_b-subcmplx_su6"/>
</dbReference>
<dbReference type="PANTHER" id="PTHR21106">
    <property type="entry name" value="NADH DEHYDROGENASE [UBIQUINONE] 1 BETA SUBCOMPLEX SUBUNIT 6"/>
    <property type="match status" value="1"/>
</dbReference>
<sequence length="185" mass="21783">MGGEDHHWQPPDIPTGASRQLHGTKPMSIRGRMYLVRERHFNMTEDERSWRAKWLKDQELSPREPVYVPEYFRERCNPLRRAVMLPLDTLFKPLEPALGRANAYTLRWGVGKGLMAFFSVCSLTYLLTYHDRTWLSASGWRIRTSRSETLPGDENFPNYPEIPYQTYANLGFDEFIEKNPWAERT</sequence>
<dbReference type="GO" id="GO:0005739">
    <property type="term" value="C:mitochondrion"/>
    <property type="evidence" value="ECO:0007669"/>
    <property type="project" value="GOC"/>
</dbReference>
<proteinExistence type="predicted"/>
<dbReference type="EMBL" id="OA885586">
    <property type="protein sequence ID" value="CAD7282171.1"/>
    <property type="molecule type" value="Genomic_DNA"/>
</dbReference>
<dbReference type="EMBL" id="CAJPEX010003549">
    <property type="protein sequence ID" value="CAG0922323.1"/>
    <property type="molecule type" value="Genomic_DNA"/>
</dbReference>
<keyword evidence="3" id="KW-1185">Reference proteome</keyword>
<evidence type="ECO:0000313" key="2">
    <source>
        <dbReference type="EMBL" id="CAD7282171.1"/>
    </source>
</evidence>
<feature type="region of interest" description="Disordered" evidence="1">
    <location>
        <begin position="1"/>
        <end position="23"/>
    </location>
</feature>
<dbReference type="GO" id="GO:0006120">
    <property type="term" value="P:mitochondrial electron transport, NADH to ubiquinone"/>
    <property type="evidence" value="ECO:0007669"/>
    <property type="project" value="InterPro"/>
</dbReference>
<dbReference type="OrthoDB" id="5824032at2759"/>
<evidence type="ECO:0008006" key="4">
    <source>
        <dbReference type="Google" id="ProtNLM"/>
    </source>
</evidence>
<evidence type="ECO:0000313" key="3">
    <source>
        <dbReference type="Proteomes" id="UP000678499"/>
    </source>
</evidence>
<organism evidence="2">
    <name type="scientific">Notodromas monacha</name>
    <dbReference type="NCBI Taxonomy" id="399045"/>
    <lineage>
        <taxon>Eukaryota</taxon>
        <taxon>Metazoa</taxon>
        <taxon>Ecdysozoa</taxon>
        <taxon>Arthropoda</taxon>
        <taxon>Crustacea</taxon>
        <taxon>Oligostraca</taxon>
        <taxon>Ostracoda</taxon>
        <taxon>Podocopa</taxon>
        <taxon>Podocopida</taxon>
        <taxon>Cypridocopina</taxon>
        <taxon>Cypridoidea</taxon>
        <taxon>Cyprididae</taxon>
        <taxon>Notodromas</taxon>
    </lineage>
</organism>
<name>A0A7R9GI84_9CRUS</name>
<accession>A0A7R9GI84</accession>
<evidence type="ECO:0000256" key="1">
    <source>
        <dbReference type="SAM" id="MobiDB-lite"/>
    </source>
</evidence>
<dbReference type="Pfam" id="PF09782">
    <property type="entry name" value="NDUF_B6"/>
    <property type="match status" value="1"/>
</dbReference>
<protein>
    <recommendedName>
        <fullName evidence="4">NADH dehydrogenase [ubiquinone] 1 beta subcomplex subunit 6</fullName>
    </recommendedName>
</protein>
<reference evidence="2" key="1">
    <citation type="submission" date="2020-11" db="EMBL/GenBank/DDBJ databases">
        <authorList>
            <person name="Tran Van P."/>
        </authorList>
    </citation>
    <scope>NUCLEOTIDE SEQUENCE</scope>
</reference>
<dbReference type="Proteomes" id="UP000678499">
    <property type="component" value="Unassembled WGS sequence"/>
</dbReference>
<dbReference type="PANTHER" id="PTHR21106:SF2">
    <property type="entry name" value="NADH DEHYDROGENASE [UBIQUINONE] 1 BETA SUBCOMPLEX SUBUNIT 6"/>
    <property type="match status" value="1"/>
</dbReference>
<gene>
    <name evidence="2" type="ORF">NMOB1V02_LOCUS9801</name>
</gene>
<dbReference type="AlphaFoldDB" id="A0A7R9GI84"/>